<evidence type="ECO:0000259" key="2">
    <source>
        <dbReference type="PROSITE" id="PS51082"/>
    </source>
</evidence>
<feature type="domain" description="WH2" evidence="2">
    <location>
        <begin position="389"/>
        <end position="406"/>
    </location>
</feature>
<dbReference type="Pfam" id="PF02205">
    <property type="entry name" value="WH2"/>
    <property type="match status" value="1"/>
</dbReference>
<name>A0AA88H533_NAELO</name>
<proteinExistence type="predicted"/>
<dbReference type="CDD" id="cd22070">
    <property type="entry name" value="WH2_Pan1-like"/>
    <property type="match status" value="1"/>
</dbReference>
<feature type="compositionally biased region" description="Low complexity" evidence="1">
    <location>
        <begin position="274"/>
        <end position="284"/>
    </location>
</feature>
<dbReference type="Proteomes" id="UP000816034">
    <property type="component" value="Unassembled WGS sequence"/>
</dbReference>
<feature type="compositionally biased region" description="Pro residues" evidence="1">
    <location>
        <begin position="298"/>
        <end position="328"/>
    </location>
</feature>
<dbReference type="GO" id="GO:0003779">
    <property type="term" value="F:actin binding"/>
    <property type="evidence" value="ECO:0007669"/>
    <property type="project" value="InterPro"/>
</dbReference>
<dbReference type="EMBL" id="PYSW02000003">
    <property type="protein sequence ID" value="KAG2392981.1"/>
    <property type="molecule type" value="Genomic_DNA"/>
</dbReference>
<feature type="compositionally biased region" description="Pro residues" evidence="1">
    <location>
        <begin position="241"/>
        <end position="250"/>
    </location>
</feature>
<protein>
    <recommendedName>
        <fullName evidence="2">WH2 domain-containing protein</fullName>
    </recommendedName>
</protein>
<dbReference type="Gene3D" id="6.10.140.1620">
    <property type="match status" value="1"/>
</dbReference>
<feature type="compositionally biased region" description="Polar residues" evidence="1">
    <location>
        <begin position="201"/>
        <end position="218"/>
    </location>
</feature>
<feature type="region of interest" description="Disordered" evidence="1">
    <location>
        <begin position="201"/>
        <end position="453"/>
    </location>
</feature>
<evidence type="ECO:0000313" key="3">
    <source>
        <dbReference type="EMBL" id="KAG2392981.1"/>
    </source>
</evidence>
<feature type="compositionally biased region" description="Pro residues" evidence="1">
    <location>
        <begin position="339"/>
        <end position="377"/>
    </location>
</feature>
<reference evidence="3 4" key="1">
    <citation type="journal article" date="2018" name="BMC Genomics">
        <title>The genome of Naegleria lovaniensis, the basis for a comparative approach to unravel pathogenicity factors of the human pathogenic amoeba N. fowleri.</title>
        <authorList>
            <person name="Liechti N."/>
            <person name="Schurch N."/>
            <person name="Bruggmann R."/>
            <person name="Wittwer M."/>
        </authorList>
    </citation>
    <scope>NUCLEOTIDE SEQUENCE [LARGE SCALE GENOMIC DNA]</scope>
    <source>
        <strain evidence="3 4">ATCC 30569</strain>
    </source>
</reference>
<dbReference type="PROSITE" id="PS51082">
    <property type="entry name" value="WH2"/>
    <property type="match status" value="1"/>
</dbReference>
<dbReference type="SMART" id="SM00246">
    <property type="entry name" value="WH2"/>
    <property type="match status" value="1"/>
</dbReference>
<organism evidence="3 4">
    <name type="scientific">Naegleria lovaniensis</name>
    <name type="common">Amoeba</name>
    <dbReference type="NCBI Taxonomy" id="51637"/>
    <lineage>
        <taxon>Eukaryota</taxon>
        <taxon>Discoba</taxon>
        <taxon>Heterolobosea</taxon>
        <taxon>Tetramitia</taxon>
        <taxon>Eutetramitia</taxon>
        <taxon>Vahlkampfiidae</taxon>
        <taxon>Naegleria</taxon>
    </lineage>
</organism>
<dbReference type="RefSeq" id="XP_044554875.1">
    <property type="nucleotide sequence ID" value="XM_044699758.1"/>
</dbReference>
<evidence type="ECO:0000313" key="4">
    <source>
        <dbReference type="Proteomes" id="UP000816034"/>
    </source>
</evidence>
<comment type="caution">
    <text evidence="3">The sequence shown here is derived from an EMBL/GenBank/DDBJ whole genome shotgun (WGS) entry which is preliminary data.</text>
</comment>
<feature type="compositionally biased region" description="Low complexity" evidence="1">
    <location>
        <begin position="228"/>
        <end position="240"/>
    </location>
</feature>
<keyword evidence="4" id="KW-1185">Reference proteome</keyword>
<dbReference type="GeneID" id="68102012"/>
<gene>
    <name evidence="3" type="ORF">C9374_009558</name>
</gene>
<feature type="compositionally biased region" description="Low complexity" evidence="1">
    <location>
        <begin position="329"/>
        <end position="338"/>
    </location>
</feature>
<evidence type="ECO:0000256" key="1">
    <source>
        <dbReference type="SAM" id="MobiDB-lite"/>
    </source>
</evidence>
<accession>A0AA88H533</accession>
<sequence length="453" mass="47949">MSQLNQHLIEQLTKTPEEIAKLEQTEQKIGGIINWCAYNYQNADKASTFEKTQDYLAAVLTNVVFYVESSSRELETLIELEAQEINRIGSEMTIIYDRLKSARSLTGREELTKMHAVKPTVRTGLKKRSVDVSMNTTTTTGHTKDMKMSNGEINLNSCSNIGISIGGSDNYSSMNSTSMSTMSTTTTSTPTMSTSNSFYNSRVSESGSSFIRTTSTARLGTPVNLEVPSSPSSGNSSSTPPMSPPPPPPSQQQQPSRSNMSMGVPPPPPPSREPQQYNDYNNNYSPPPPPPSRREDTPPPPPPMKSTPPPPPPSNNFNNSPPPPPPMRSQPSSDSFGGVPPPPPSSGSGGVPPPPPSGGGGVPPPPSKMVSPPPPPKNVDIPEDPSGGGRGDLLASIRAGKALKKVPPPNDAPKLPSKTEMGGGSASTSSSSGGGGGDMMSQIMAKRNRMMNK</sequence>
<dbReference type="AlphaFoldDB" id="A0AA88H533"/>
<dbReference type="InterPro" id="IPR003124">
    <property type="entry name" value="WH2_dom"/>
</dbReference>